<keyword evidence="1" id="KW-0732">Signal</keyword>
<proteinExistence type="predicted"/>
<feature type="signal peptide" evidence="1">
    <location>
        <begin position="1"/>
        <end position="20"/>
    </location>
</feature>
<dbReference type="RefSeq" id="WP_202954845.1">
    <property type="nucleotide sequence ID" value="NZ_JAPCID010000001.1"/>
</dbReference>
<sequence length="136" mass="14324">MRRAVIALPVIALLAGGCGAAGETQESRFTGDQAEVAQVVDNLAAAGRARDARTICADILAPQLLRDIRAADGDCVSEMDRAIRDASDFDLQVVKVDVNGTTATATVRQGEDAKNTATFTFVKDRGEWRATALGTS</sequence>
<keyword evidence="3" id="KW-1185">Reference proteome</keyword>
<comment type="caution">
    <text evidence="2">The sequence shown here is derived from an EMBL/GenBank/DDBJ whole genome shotgun (WGS) entry which is preliminary data.</text>
</comment>
<dbReference type="Proteomes" id="UP001147700">
    <property type="component" value="Unassembled WGS sequence"/>
</dbReference>
<gene>
    <name evidence="2" type="ORF">OJ962_00020</name>
</gene>
<feature type="chain" id="PRO_5045997985" description="DUF4878 domain-containing protein" evidence="1">
    <location>
        <begin position="21"/>
        <end position="136"/>
    </location>
</feature>
<dbReference type="EMBL" id="JAPCID010000001">
    <property type="protein sequence ID" value="MDA0135863.1"/>
    <property type="molecule type" value="Genomic_DNA"/>
</dbReference>
<organism evidence="2 3">
    <name type="scientific">Solirubrobacter deserti</name>
    <dbReference type="NCBI Taxonomy" id="2282478"/>
    <lineage>
        <taxon>Bacteria</taxon>
        <taxon>Bacillati</taxon>
        <taxon>Actinomycetota</taxon>
        <taxon>Thermoleophilia</taxon>
        <taxon>Solirubrobacterales</taxon>
        <taxon>Solirubrobacteraceae</taxon>
        <taxon>Solirubrobacter</taxon>
    </lineage>
</organism>
<dbReference type="Gene3D" id="3.10.450.50">
    <property type="match status" value="1"/>
</dbReference>
<reference evidence="2" key="1">
    <citation type="submission" date="2022-10" db="EMBL/GenBank/DDBJ databases">
        <title>The WGS of Solirubrobacter sp. CPCC 204708.</title>
        <authorList>
            <person name="Jiang Z."/>
        </authorList>
    </citation>
    <scope>NUCLEOTIDE SEQUENCE</scope>
    <source>
        <strain evidence="2">CPCC 204708</strain>
    </source>
</reference>
<evidence type="ECO:0008006" key="4">
    <source>
        <dbReference type="Google" id="ProtNLM"/>
    </source>
</evidence>
<dbReference type="PROSITE" id="PS51257">
    <property type="entry name" value="PROKAR_LIPOPROTEIN"/>
    <property type="match status" value="1"/>
</dbReference>
<evidence type="ECO:0000313" key="2">
    <source>
        <dbReference type="EMBL" id="MDA0135863.1"/>
    </source>
</evidence>
<protein>
    <recommendedName>
        <fullName evidence="4">DUF4878 domain-containing protein</fullName>
    </recommendedName>
</protein>
<accession>A0ABT4RBF4</accession>
<evidence type="ECO:0000313" key="3">
    <source>
        <dbReference type="Proteomes" id="UP001147700"/>
    </source>
</evidence>
<name>A0ABT4RBF4_9ACTN</name>
<evidence type="ECO:0000256" key="1">
    <source>
        <dbReference type="SAM" id="SignalP"/>
    </source>
</evidence>